<dbReference type="GO" id="GO:0000155">
    <property type="term" value="F:phosphorelay sensor kinase activity"/>
    <property type="evidence" value="ECO:0007669"/>
    <property type="project" value="InterPro"/>
</dbReference>
<dbReference type="PROSITE" id="PS50109">
    <property type="entry name" value="HIS_KIN"/>
    <property type="match status" value="1"/>
</dbReference>
<evidence type="ECO:0000313" key="8">
    <source>
        <dbReference type="EMBL" id="TCD02495.1"/>
    </source>
</evidence>
<comment type="caution">
    <text evidence="8">The sequence shown here is derived from an EMBL/GenBank/DDBJ whole genome shotgun (WGS) entry which is preliminary data.</text>
</comment>
<dbReference type="InterPro" id="IPR036097">
    <property type="entry name" value="HisK_dim/P_sf"/>
</dbReference>
<name>A0A4R0NSV3_9SPHI</name>
<keyword evidence="8" id="KW-0808">Transferase</keyword>
<dbReference type="InterPro" id="IPR019734">
    <property type="entry name" value="TPR_rpt"/>
</dbReference>
<dbReference type="CDD" id="cd00082">
    <property type="entry name" value="HisKA"/>
    <property type="match status" value="1"/>
</dbReference>
<feature type="signal peptide" evidence="6">
    <location>
        <begin position="1"/>
        <end position="20"/>
    </location>
</feature>
<dbReference type="Proteomes" id="UP000293347">
    <property type="component" value="Unassembled WGS sequence"/>
</dbReference>
<evidence type="ECO:0000256" key="2">
    <source>
        <dbReference type="ARBA" id="ARBA00012438"/>
    </source>
</evidence>
<organism evidence="8 9">
    <name type="scientific">Pedobacter psychroterrae</name>
    <dbReference type="NCBI Taxonomy" id="2530453"/>
    <lineage>
        <taxon>Bacteria</taxon>
        <taxon>Pseudomonadati</taxon>
        <taxon>Bacteroidota</taxon>
        <taxon>Sphingobacteriia</taxon>
        <taxon>Sphingobacteriales</taxon>
        <taxon>Sphingobacteriaceae</taxon>
        <taxon>Pedobacter</taxon>
    </lineage>
</organism>
<dbReference type="Gene3D" id="1.25.40.10">
    <property type="entry name" value="Tetratricopeptide repeat domain"/>
    <property type="match status" value="1"/>
</dbReference>
<feature type="repeat" description="TPR" evidence="4">
    <location>
        <begin position="246"/>
        <end position="279"/>
    </location>
</feature>
<dbReference type="Pfam" id="PF13181">
    <property type="entry name" value="TPR_8"/>
    <property type="match status" value="1"/>
</dbReference>
<dbReference type="SMART" id="SM00028">
    <property type="entry name" value="TPR"/>
    <property type="match status" value="5"/>
</dbReference>
<dbReference type="PANTHER" id="PTHR43547">
    <property type="entry name" value="TWO-COMPONENT HISTIDINE KINASE"/>
    <property type="match status" value="1"/>
</dbReference>
<dbReference type="InterPro" id="IPR003661">
    <property type="entry name" value="HisK_dim/P_dom"/>
</dbReference>
<dbReference type="CDD" id="cd00075">
    <property type="entry name" value="HATPase"/>
    <property type="match status" value="1"/>
</dbReference>
<dbReference type="RefSeq" id="WP_131592087.1">
    <property type="nucleotide sequence ID" value="NZ_SJSL01000001.1"/>
</dbReference>
<feature type="domain" description="Histidine kinase" evidence="7">
    <location>
        <begin position="405"/>
        <end position="622"/>
    </location>
</feature>
<dbReference type="OrthoDB" id="9810447at2"/>
<evidence type="ECO:0000256" key="6">
    <source>
        <dbReference type="SAM" id="SignalP"/>
    </source>
</evidence>
<keyword evidence="4" id="KW-0802">TPR repeat</keyword>
<gene>
    <name evidence="8" type="ORF">EZ437_00465</name>
</gene>
<keyword evidence="8" id="KW-0418">Kinase</keyword>
<dbReference type="SMART" id="SM00387">
    <property type="entry name" value="HATPase_c"/>
    <property type="match status" value="1"/>
</dbReference>
<dbReference type="AlphaFoldDB" id="A0A4R0NSV3"/>
<dbReference type="PANTHER" id="PTHR43547:SF2">
    <property type="entry name" value="HYBRID SIGNAL TRANSDUCTION HISTIDINE KINASE C"/>
    <property type="match status" value="1"/>
</dbReference>
<evidence type="ECO:0000256" key="5">
    <source>
        <dbReference type="SAM" id="Phobius"/>
    </source>
</evidence>
<keyword evidence="6" id="KW-0732">Signal</keyword>
<dbReference type="Gene3D" id="1.10.287.130">
    <property type="match status" value="1"/>
</dbReference>
<evidence type="ECO:0000256" key="4">
    <source>
        <dbReference type="PROSITE-ProRule" id="PRU00339"/>
    </source>
</evidence>
<dbReference type="SUPFAM" id="SSF48452">
    <property type="entry name" value="TPR-like"/>
    <property type="match status" value="2"/>
</dbReference>
<proteinExistence type="predicted"/>
<comment type="catalytic activity">
    <reaction evidence="1">
        <text>ATP + protein L-histidine = ADP + protein N-phospho-L-histidine.</text>
        <dbReference type="EC" id="2.7.13.3"/>
    </reaction>
</comment>
<dbReference type="InterPro" id="IPR011990">
    <property type="entry name" value="TPR-like_helical_dom_sf"/>
</dbReference>
<dbReference type="InterPro" id="IPR003594">
    <property type="entry name" value="HATPase_dom"/>
</dbReference>
<dbReference type="EC" id="2.7.13.3" evidence="2"/>
<dbReference type="Pfam" id="PF02518">
    <property type="entry name" value="HATPase_c"/>
    <property type="match status" value="1"/>
</dbReference>
<dbReference type="SUPFAM" id="SSF47384">
    <property type="entry name" value="Homodimeric domain of signal transducing histidine kinase"/>
    <property type="match status" value="1"/>
</dbReference>
<keyword evidence="9" id="KW-1185">Reference proteome</keyword>
<dbReference type="InterPro" id="IPR004358">
    <property type="entry name" value="Sig_transdc_His_kin-like_C"/>
</dbReference>
<dbReference type="Pfam" id="PF13424">
    <property type="entry name" value="TPR_12"/>
    <property type="match status" value="1"/>
</dbReference>
<dbReference type="PRINTS" id="PR00344">
    <property type="entry name" value="BCTRLSENSOR"/>
</dbReference>
<evidence type="ECO:0000313" key="9">
    <source>
        <dbReference type="Proteomes" id="UP000293347"/>
    </source>
</evidence>
<sequence length="622" mass="70033">MLPRALLLLYLLLFSFSAFSQSNQLPDLLEKWNRLQAADKNRADTANVSLLNAIAFSYFQSAPDKALFYGKKAFNMAVAIGFTEGQSKALANISRSYYVKGAYDLSLNASQQSYEISDKHKDDAGKSNALNGIGLIYLAQDNIQPALEKFQAAAAINKVLKDQDRLAANFINIGICYDELKQPDKAIPALNKGLQICRQINKHNLISLATNRLGLIYHGKKDYQKAIQYYKEVIGNKAYQDDWENSFAYTGLANTYYQLGDYKKAIINGEKGLKLGKKVAAKWDIERSLEILHQSYFAVGDYNTAYTYLKQDKIYSDSLFNEGKENEINGLHLKQQQSENRELIKRSQLDQQRIRLNYLTILIISMIVVFLAVISLIVYRNNLAKNKLNNKLATLNHTKDQLFSVIGHDLRSPFASILQTLELIRGNDLSKEEIELIMDRFFEKLTATSAMLDNLLLWVNGQKKGIKAKLVTVDLPLVIEQLLSLLNLLALEKKITIQHTVPDNAMITADPDHIRIIFQNLIGNAIKFTPENGLIDIFYEVSAVQVIMHIKDNGVGIPLDKQQQLFNIAGQEISSYGTNNEKGIGIGLLLVKKFADENNAVLEIVSEEGLGTEFIVTFKRMV</sequence>
<evidence type="ECO:0000259" key="7">
    <source>
        <dbReference type="PROSITE" id="PS50109"/>
    </source>
</evidence>
<dbReference type="Gene3D" id="3.30.565.10">
    <property type="entry name" value="Histidine kinase-like ATPase, C-terminal domain"/>
    <property type="match status" value="1"/>
</dbReference>
<keyword evidence="3" id="KW-0597">Phosphoprotein</keyword>
<evidence type="ECO:0000256" key="1">
    <source>
        <dbReference type="ARBA" id="ARBA00000085"/>
    </source>
</evidence>
<keyword evidence="5" id="KW-1133">Transmembrane helix</keyword>
<reference evidence="8 9" key="1">
    <citation type="submission" date="2019-02" db="EMBL/GenBank/DDBJ databases">
        <title>Pedobacter sp. RP-1-14 sp. nov., isolated from Arctic soil.</title>
        <authorList>
            <person name="Dahal R.H."/>
        </authorList>
    </citation>
    <scope>NUCLEOTIDE SEQUENCE [LARGE SCALE GENOMIC DNA]</scope>
    <source>
        <strain evidence="8 9">RP-1-14</strain>
    </source>
</reference>
<feature type="chain" id="PRO_5020400768" description="histidine kinase" evidence="6">
    <location>
        <begin position="21"/>
        <end position="622"/>
    </location>
</feature>
<keyword evidence="5" id="KW-0812">Transmembrane</keyword>
<protein>
    <recommendedName>
        <fullName evidence="2">histidine kinase</fullName>
        <ecNumber evidence="2">2.7.13.3</ecNumber>
    </recommendedName>
</protein>
<dbReference type="InterPro" id="IPR005467">
    <property type="entry name" value="His_kinase_dom"/>
</dbReference>
<dbReference type="EMBL" id="SJSL01000001">
    <property type="protein sequence ID" value="TCD02495.1"/>
    <property type="molecule type" value="Genomic_DNA"/>
</dbReference>
<feature type="repeat" description="TPR" evidence="4">
    <location>
        <begin position="207"/>
        <end position="240"/>
    </location>
</feature>
<evidence type="ECO:0000256" key="3">
    <source>
        <dbReference type="ARBA" id="ARBA00022553"/>
    </source>
</evidence>
<feature type="transmembrane region" description="Helical" evidence="5">
    <location>
        <begin position="356"/>
        <end position="379"/>
    </location>
</feature>
<keyword evidence="5" id="KW-0472">Membrane</keyword>
<dbReference type="SUPFAM" id="SSF55874">
    <property type="entry name" value="ATPase domain of HSP90 chaperone/DNA topoisomerase II/histidine kinase"/>
    <property type="match status" value="1"/>
</dbReference>
<feature type="repeat" description="TPR" evidence="4">
    <location>
        <begin position="127"/>
        <end position="160"/>
    </location>
</feature>
<dbReference type="PROSITE" id="PS50005">
    <property type="entry name" value="TPR"/>
    <property type="match status" value="3"/>
</dbReference>
<dbReference type="InterPro" id="IPR036890">
    <property type="entry name" value="HATPase_C_sf"/>
</dbReference>
<accession>A0A4R0NSV3</accession>